<feature type="compositionally biased region" description="Basic residues" evidence="1">
    <location>
        <begin position="64"/>
        <end position="74"/>
    </location>
</feature>
<reference evidence="2" key="2">
    <citation type="submission" date="2014-06" db="EMBL/GenBank/DDBJ databases">
        <title>The complete genome of Blastobotrys (Arxula) adeninivorans LS3 - a yeast of biotechnological interest.</title>
        <authorList>
            <person name="Kunze G."/>
            <person name="Gaillardin C."/>
            <person name="Czernicka M."/>
            <person name="Durrens P."/>
            <person name="Martin T."/>
            <person name="Boer E."/>
            <person name="Gabaldon T."/>
            <person name="Cruz J."/>
            <person name="Talla E."/>
            <person name="Marck C."/>
            <person name="Goffeau A."/>
            <person name="Barbe V."/>
            <person name="Baret P."/>
            <person name="Baronian K."/>
            <person name="Beier S."/>
            <person name="Bleykasten C."/>
            <person name="Bode R."/>
            <person name="Casaregola S."/>
            <person name="Despons L."/>
            <person name="Fairhead C."/>
            <person name="Giersberg M."/>
            <person name="Gierski P."/>
            <person name="Hahnel U."/>
            <person name="Hartmann A."/>
            <person name="Jankowska D."/>
            <person name="Jubin C."/>
            <person name="Jung P."/>
            <person name="Lafontaine I."/>
            <person name="Leh-Louis V."/>
            <person name="Lemaire M."/>
            <person name="Marcet-Houben M."/>
            <person name="Mascher M."/>
            <person name="Morel G."/>
            <person name="Richard G.-F."/>
            <person name="Riechen J."/>
            <person name="Sacerdot C."/>
            <person name="Sarkar A."/>
            <person name="Savel G."/>
            <person name="Schacherer J."/>
            <person name="Sherman D."/>
            <person name="Straub M.-L."/>
            <person name="Stein N."/>
            <person name="Thierry A."/>
            <person name="Trautwein-Schult A."/>
            <person name="Westhof E."/>
            <person name="Worch S."/>
            <person name="Dujon B."/>
            <person name="Souciet J.-L."/>
            <person name="Wincker P."/>
            <person name="Scholz U."/>
            <person name="Neuveglise N."/>
        </authorList>
    </citation>
    <scope>NUCLEOTIDE SEQUENCE</scope>
    <source>
        <strain evidence="2">LS3</strain>
    </source>
</reference>
<evidence type="ECO:0000256" key="1">
    <source>
        <dbReference type="SAM" id="MobiDB-lite"/>
    </source>
</evidence>
<sequence>MIQLKRYKYRPKGQEQPSSDDKDMTIEGELNSNVSKAPDELETGPKPKTKTKTKETNASDKGKAKGKGAKTKGTKKNDNKENEPTDGSYLSGKPGRLKAQLKVAHSIRPSRRKRKQEVVERVVDVEKGVRRVRQLTLARKNGIVSPEKGMSIPKSHYLRVSSHGLWSFTESVPEDMCVQDISLLHDNQEHVLVSSQEIAQAGVIDGQLSMDGQLNMDAQLSDRTTSDGDCEYCPDSQGEVVPDSDYEGRVFYPIMPQEVEAESETETESDSAEEEVDMTVPPSPGTLDYAIMMTW</sequence>
<dbReference type="EMBL" id="HG937691">
    <property type="protein sequence ID" value="CDP33353.1"/>
    <property type="molecule type" value="Genomic_DNA"/>
</dbReference>
<feature type="region of interest" description="Disordered" evidence="1">
    <location>
        <begin position="259"/>
        <end position="285"/>
    </location>
</feature>
<evidence type="ECO:0000313" key="2">
    <source>
        <dbReference type="EMBL" id="CDP33353.1"/>
    </source>
</evidence>
<accession>A0A060SX92</accession>
<feature type="compositionally biased region" description="Basic and acidic residues" evidence="1">
    <location>
        <begin position="52"/>
        <end position="63"/>
    </location>
</feature>
<feature type="compositionally biased region" description="Acidic residues" evidence="1">
    <location>
        <begin position="259"/>
        <end position="277"/>
    </location>
</feature>
<proteinExistence type="predicted"/>
<dbReference type="AlphaFoldDB" id="A0A060SX92"/>
<protein>
    <submittedName>
        <fullName evidence="2">ARAD1A07524p</fullName>
    </submittedName>
</protein>
<gene>
    <name evidence="2" type="ORF">GNLVRS02_ARAD1A07524g</name>
</gene>
<organism evidence="2">
    <name type="scientific">Blastobotrys adeninivorans</name>
    <name type="common">Yeast</name>
    <name type="synonym">Arxula adeninivorans</name>
    <dbReference type="NCBI Taxonomy" id="409370"/>
    <lineage>
        <taxon>Eukaryota</taxon>
        <taxon>Fungi</taxon>
        <taxon>Dikarya</taxon>
        <taxon>Ascomycota</taxon>
        <taxon>Saccharomycotina</taxon>
        <taxon>Dipodascomycetes</taxon>
        <taxon>Dipodascales</taxon>
        <taxon>Trichomonascaceae</taxon>
        <taxon>Blastobotrys</taxon>
    </lineage>
</organism>
<feature type="compositionally biased region" description="Basic residues" evidence="1">
    <location>
        <begin position="1"/>
        <end position="11"/>
    </location>
</feature>
<name>A0A060SX92_BLAAD</name>
<reference evidence="2" key="1">
    <citation type="submission" date="2014-02" db="EMBL/GenBank/DDBJ databases">
        <authorList>
            <person name="Genoscope - CEA"/>
        </authorList>
    </citation>
    <scope>NUCLEOTIDE SEQUENCE</scope>
    <source>
        <strain evidence="2">LS3</strain>
    </source>
</reference>
<feature type="region of interest" description="Disordered" evidence="1">
    <location>
        <begin position="1"/>
        <end position="96"/>
    </location>
</feature>